<keyword evidence="2" id="KW-0732">Signal</keyword>
<evidence type="ECO:0008006" key="10">
    <source>
        <dbReference type="Google" id="ProtNLM"/>
    </source>
</evidence>
<dbReference type="PANTHER" id="PTHR11412:SF136">
    <property type="entry name" value="CD109 ANTIGEN"/>
    <property type="match status" value="1"/>
</dbReference>
<dbReference type="SMART" id="SM01419">
    <property type="entry name" value="Thiol-ester_cl"/>
    <property type="match status" value="1"/>
</dbReference>
<accession>A0A0S7WR18</accession>
<comment type="similarity">
    <text evidence="1">Belongs to the protease inhibitor I39 (alpha-2-macroglobulin) family. Bacterial alpha-2-macroglobulin subfamily.</text>
</comment>
<dbReference type="SUPFAM" id="SSF54523">
    <property type="entry name" value="Pili subunits"/>
    <property type="match status" value="1"/>
</dbReference>
<dbReference type="PANTHER" id="PTHR11412">
    <property type="entry name" value="MACROGLOBULIN / COMPLEMENT"/>
    <property type="match status" value="1"/>
</dbReference>
<dbReference type="InterPro" id="IPR009048">
    <property type="entry name" value="A-macroglobulin_rcpt-bd"/>
</dbReference>
<dbReference type="Gene3D" id="2.60.40.10">
    <property type="entry name" value="Immunoglobulins"/>
    <property type="match status" value="2"/>
</dbReference>
<evidence type="ECO:0000259" key="7">
    <source>
        <dbReference type="SMART" id="SM01361"/>
    </source>
</evidence>
<dbReference type="SMART" id="SM01359">
    <property type="entry name" value="A2M_N_2"/>
    <property type="match status" value="1"/>
</dbReference>
<feature type="domain" description="Alpha-2-macroglobulin bait region" evidence="5">
    <location>
        <begin position="554"/>
        <end position="694"/>
    </location>
</feature>
<evidence type="ECO:0000313" key="8">
    <source>
        <dbReference type="EMBL" id="KPJ52609.1"/>
    </source>
</evidence>
<evidence type="ECO:0000256" key="2">
    <source>
        <dbReference type="ARBA" id="ARBA00022729"/>
    </source>
</evidence>
<dbReference type="InterPro" id="IPR050473">
    <property type="entry name" value="A2M/Complement_sys"/>
</dbReference>
<evidence type="ECO:0000256" key="3">
    <source>
        <dbReference type="ARBA" id="ARBA00022966"/>
    </source>
</evidence>
<dbReference type="Pfam" id="PF07678">
    <property type="entry name" value="TED_complement"/>
    <property type="match status" value="1"/>
</dbReference>
<dbReference type="SMART" id="SM01361">
    <property type="entry name" value="A2M_recep"/>
    <property type="match status" value="1"/>
</dbReference>
<dbReference type="Pfam" id="PF07703">
    <property type="entry name" value="A2M_BRD"/>
    <property type="match status" value="1"/>
</dbReference>
<dbReference type="SUPFAM" id="SSF49410">
    <property type="entry name" value="Alpha-macroglobulin receptor domain"/>
    <property type="match status" value="1"/>
</dbReference>
<feature type="domain" description="Alpha-2-macroglobulin" evidence="6">
    <location>
        <begin position="927"/>
        <end position="1017"/>
    </location>
</feature>
<dbReference type="InterPro" id="IPR011626">
    <property type="entry name" value="Alpha-macroglobulin_TED"/>
</dbReference>
<dbReference type="CDD" id="cd02891">
    <property type="entry name" value="A2M_like"/>
    <property type="match status" value="1"/>
</dbReference>
<comment type="caution">
    <text evidence="8">The sequence shown here is derived from an EMBL/GenBank/DDBJ whole genome shotgun (WGS) entry which is preliminary data.</text>
</comment>
<dbReference type="InterPro" id="IPR036595">
    <property type="entry name" value="A-macroglobulin_rcpt-bd_sf"/>
</dbReference>
<evidence type="ECO:0000259" key="5">
    <source>
        <dbReference type="SMART" id="SM01359"/>
    </source>
</evidence>
<dbReference type="GO" id="GO:0005615">
    <property type="term" value="C:extracellular space"/>
    <property type="evidence" value="ECO:0007669"/>
    <property type="project" value="InterPro"/>
</dbReference>
<dbReference type="Pfam" id="PF07677">
    <property type="entry name" value="A2M_recep"/>
    <property type="match status" value="1"/>
</dbReference>
<evidence type="ECO:0000256" key="4">
    <source>
        <dbReference type="ARBA" id="ARBA00023157"/>
    </source>
</evidence>
<dbReference type="Gene3D" id="6.20.50.160">
    <property type="match status" value="1"/>
</dbReference>
<organism evidence="8 9">
    <name type="scientific">candidate division TA06 bacterium DG_24</name>
    <dbReference type="NCBI Taxonomy" id="1703770"/>
    <lineage>
        <taxon>Bacteria</taxon>
        <taxon>Bacteria division TA06</taxon>
    </lineage>
</organism>
<dbReference type="InterPro" id="IPR002890">
    <property type="entry name" value="MG2"/>
</dbReference>
<dbReference type="Gene3D" id="2.60.40.1940">
    <property type="match status" value="1"/>
</dbReference>
<dbReference type="InterPro" id="IPR047565">
    <property type="entry name" value="Alpha-macroglob_thiol-ester_cl"/>
</dbReference>
<name>A0A0S7WR18_UNCT6</name>
<reference evidence="8 9" key="1">
    <citation type="journal article" date="2015" name="Microbiome">
        <title>Genomic resolution of linkages in carbon, nitrogen, and sulfur cycling among widespread estuary sediment bacteria.</title>
        <authorList>
            <person name="Baker B.J."/>
            <person name="Lazar C.S."/>
            <person name="Teske A.P."/>
            <person name="Dick G.J."/>
        </authorList>
    </citation>
    <scope>NUCLEOTIDE SEQUENCE [LARGE SCALE GENOMIC DNA]</scope>
    <source>
        <strain evidence="8">DG_24</strain>
    </source>
</reference>
<dbReference type="Pfam" id="PF17791">
    <property type="entry name" value="MG3"/>
    <property type="match status" value="1"/>
</dbReference>
<dbReference type="Pfam" id="PF00207">
    <property type="entry name" value="A2M"/>
    <property type="match status" value="1"/>
</dbReference>
<feature type="domain" description="Alpha-macroglobulin receptor-binding" evidence="7">
    <location>
        <begin position="1523"/>
        <end position="1610"/>
    </location>
</feature>
<dbReference type="InterPro" id="IPR045584">
    <property type="entry name" value="Pilin-like"/>
</dbReference>
<dbReference type="EMBL" id="LIZS01000050">
    <property type="protein sequence ID" value="KPJ52609.1"/>
    <property type="molecule type" value="Genomic_DNA"/>
</dbReference>
<dbReference type="InterPro" id="IPR013783">
    <property type="entry name" value="Ig-like_fold"/>
</dbReference>
<evidence type="ECO:0000259" key="6">
    <source>
        <dbReference type="SMART" id="SM01360"/>
    </source>
</evidence>
<evidence type="ECO:0000256" key="1">
    <source>
        <dbReference type="ARBA" id="ARBA00010556"/>
    </source>
</evidence>
<dbReference type="InterPro" id="IPR008930">
    <property type="entry name" value="Terpenoid_cyclase/PrenylTrfase"/>
</dbReference>
<dbReference type="Pfam" id="PF01835">
    <property type="entry name" value="MG2"/>
    <property type="match status" value="1"/>
</dbReference>
<dbReference type="Gene3D" id="3.30.700.10">
    <property type="entry name" value="Glycoprotein, Type 4 Pilin"/>
    <property type="match status" value="1"/>
</dbReference>
<dbReference type="InterPro" id="IPR001599">
    <property type="entry name" value="Macroglobln_a2"/>
</dbReference>
<dbReference type="Gene3D" id="2.60.40.1930">
    <property type="match status" value="3"/>
</dbReference>
<dbReference type="PATRIC" id="fig|1703770.3.peg.1868"/>
<dbReference type="GO" id="GO:0004866">
    <property type="term" value="F:endopeptidase inhibitor activity"/>
    <property type="evidence" value="ECO:0007669"/>
    <property type="project" value="InterPro"/>
</dbReference>
<dbReference type="Proteomes" id="UP000052008">
    <property type="component" value="Unassembled WGS sequence"/>
</dbReference>
<dbReference type="Gene3D" id="1.50.10.20">
    <property type="match status" value="1"/>
</dbReference>
<keyword evidence="4" id="KW-1015">Disulfide bond</keyword>
<protein>
    <recommendedName>
        <fullName evidence="10">Alpha-2-macroglobulin</fullName>
    </recommendedName>
</protein>
<evidence type="ECO:0000313" key="9">
    <source>
        <dbReference type="Proteomes" id="UP000052008"/>
    </source>
</evidence>
<dbReference type="Gene3D" id="2.20.130.20">
    <property type="match status" value="1"/>
</dbReference>
<keyword evidence="3" id="KW-0882">Thioester bond</keyword>
<dbReference type="InterPro" id="IPR011625">
    <property type="entry name" value="A2M_N_BRD"/>
</dbReference>
<dbReference type="SMART" id="SM01360">
    <property type="entry name" value="A2M"/>
    <property type="match status" value="1"/>
</dbReference>
<gene>
    <name evidence="8" type="ORF">AMJ39_07430</name>
</gene>
<dbReference type="Gene3D" id="2.60.40.690">
    <property type="entry name" value="Alpha-macroglobulin, receptor-binding domain"/>
    <property type="match status" value="1"/>
</dbReference>
<dbReference type="STRING" id="1703770.AMJ39_07430"/>
<proteinExistence type="inferred from homology"/>
<dbReference type="SUPFAM" id="SSF48239">
    <property type="entry name" value="Terpenoid cyclases/Protein prenyltransferases"/>
    <property type="match status" value="1"/>
</dbReference>
<sequence>MRITEVPLTVFLLAVLVSLFAVSAGPLVSGSQTEPGDVEAYWHNGDVTAIVHLASPTGSRLIGQLTLQVIDFDDNPIAEATTTAVLRSHTRRFRLVLPIDEASGDPYWYRLRYEFRSASSVITKTVSLSQFLPQLETHVLGQTDFVAGSPASIRIVTLDHGTQQALSDAAVTIDLVISGDEDPRRLFSGRTNSGGTVDASFFIPDVASDEAKLVIIAESEIGRDVVERHVTIGRSNQILLVTDKPLYQPGQLIHLRALVLRRPDRAAAAGLPLTLEIEDPRGNKVFKVTQTTSKFGIASADFQLADEINMGPYHVRALIGDDVSEKTVTVERYVLPKFEVEVTTDRTYYLPGQKLQGDIQVDYFFGKPVSGGRVEVGLAKFDIGFDEFARITGTTDDEGHFRFDTVLPDYFVGQPLEEGKALIKLEVRITDQANHEESKTITRTVAAHPISVVIIPESGDLVPGVENIVYVLTAYPDGTPAEARVTLRIEGTGAEFSAAADDLGIATFTAPLRPSGGAAGSVDNVKLVATATDRSGNRGQVTLESEFDEAPDHVLVRADQSLYRVGDPIEVTLLTTTGSGRAYLDLVKEGQTVLTRSLAISGGRGRVSLDLDETMSGTLWLHAYIISRTGHMVRDTRVVYVNPANDLSIAITPDRDTYRPGEDAQILFQVTDGNGQPVLAALGISIVDESVFALQELQPGLEKVYFTLEEEIMKPRYEIHAFTPRDLVRWPVDQPPPGHKDKAAAVLFATAAEPPTTYSLAVNTFTERQERLRELAEERLRRDAARLSESLQEFVRRRQRAITRKEGLEAAVRAGHLRQDEILDPWGNPYRLLRDYSGWNLELMSAGPDGVEETADDLTWSEQMLLFEGERMDMANLRAGVGGFGMPFDKKELDVLASVSEEIPAPAGAPDATGVAEPRIRRYFPETLWWQPQLITDRHGRATLDIKMADSITRWRLTSMASSASGMLGSQTTGIIAFQDFFVDLDLPVSLTEKDIVSIPVAIYNYLETTQDVGLELQPDDWYELDGDRTIRLTLDPNEVTVAYYRIKAMEIGLHEITVKAYGSEMSDAIARKVEVVPDGQEQWISASERLDARAVQTLHIPQAAIDGASRILARIYPGIFSQIVEGLDSMLQVPFGCFEQTSSVTYPNILVLHYMRETDQITPEIEMKAEQYINLGYQRLLSFEVPGGGFEWFGNAPASKILSAYGLMEFQDMSEVYEIDQEIITRTRRWLIAQQNGDGSWSPDASYLHAESWGRIQNSNLLPTAYILWALLETDYQGEETSRALSYLRAHLDEAEGPYTLAIAANALVAADRNHASTRKAFDDLLALAIVEGDAMHWESEIPSFTHARDKSADIETTALAAYALIRYGKRADATSQVLNYLIESKDPYGRWYTTQGTILALRALLASLGTTAESTDATVTITINGEKAETIEITPETSDVMRLVDLGRFTQEGANTIELTFDGEGSALYELAAKYFVPWRLVPLPREGLLAIDVEYDKRELEMNDTVVSHVRVETRRPGRAEMVIVDLGIPPGFSVETADLTELVDNGTIQKYSLTGRQIIIYLDKIESGKPVEFDYRLRATMPVVASSGVSRVYEYYNTDVEAISQPVEMVVGEHQAEDNNEG</sequence>
<dbReference type="InterPro" id="IPR041555">
    <property type="entry name" value="MG3"/>
</dbReference>